<dbReference type="EMBL" id="LRGB01000512">
    <property type="protein sequence ID" value="KZS18488.1"/>
    <property type="molecule type" value="Genomic_DNA"/>
</dbReference>
<sequence length="103" mass="12001">MQKYIRKKGRLILIHPVSSVWSLFFLSKRESRTIARSTRLSSPCNDIVSPSSFLSAQDAVHFNIFYRFSYEKKKRLIVGASGRMSDLELERTRKAYMITLIEP</sequence>
<organism evidence="1 2">
    <name type="scientific">Daphnia magna</name>
    <dbReference type="NCBI Taxonomy" id="35525"/>
    <lineage>
        <taxon>Eukaryota</taxon>
        <taxon>Metazoa</taxon>
        <taxon>Ecdysozoa</taxon>
        <taxon>Arthropoda</taxon>
        <taxon>Crustacea</taxon>
        <taxon>Branchiopoda</taxon>
        <taxon>Diplostraca</taxon>
        <taxon>Cladocera</taxon>
        <taxon>Anomopoda</taxon>
        <taxon>Daphniidae</taxon>
        <taxon>Daphnia</taxon>
    </lineage>
</organism>
<proteinExistence type="predicted"/>
<comment type="caution">
    <text evidence="1">The sequence shown here is derived from an EMBL/GenBank/DDBJ whole genome shotgun (WGS) entry which is preliminary data.</text>
</comment>
<reference evidence="1 2" key="1">
    <citation type="submission" date="2016-03" db="EMBL/GenBank/DDBJ databases">
        <title>EvidentialGene: Evidence-directed Construction of Genes on Genomes.</title>
        <authorList>
            <person name="Gilbert D.G."/>
            <person name="Choi J.-H."/>
            <person name="Mockaitis K."/>
            <person name="Colbourne J."/>
            <person name="Pfrender M."/>
        </authorList>
    </citation>
    <scope>NUCLEOTIDE SEQUENCE [LARGE SCALE GENOMIC DNA]</scope>
    <source>
        <strain evidence="1 2">Xinb3</strain>
        <tissue evidence="1">Complete organism</tissue>
    </source>
</reference>
<gene>
    <name evidence="1" type="ORF">APZ42_014998</name>
</gene>
<name>A0A162P3L6_9CRUS</name>
<evidence type="ECO:0000313" key="1">
    <source>
        <dbReference type="EMBL" id="KZS18488.1"/>
    </source>
</evidence>
<dbReference type="AlphaFoldDB" id="A0A162P3L6"/>
<accession>A0A162P3L6</accession>
<protein>
    <submittedName>
        <fullName evidence="1">Uncharacterized protein</fullName>
    </submittedName>
</protein>
<evidence type="ECO:0000313" key="2">
    <source>
        <dbReference type="Proteomes" id="UP000076858"/>
    </source>
</evidence>
<keyword evidence="2" id="KW-1185">Reference proteome</keyword>
<dbReference type="Proteomes" id="UP000076858">
    <property type="component" value="Unassembled WGS sequence"/>
</dbReference>